<name>A0A5M6IGI9_9PROT</name>
<accession>A0A5M6IGI9</accession>
<sequence>MNYNLMDMEKMMEVLMASIPTTPEKATGKVGQFCRSLSREKAVYLTLQPFEGAVAENCHLNTAEAVRRFGGRVVYGWTVWVSRSCAEAIFHSVWETPEGELKDITPKADGEGEILFVPDPKRSRDLEEGWSYSNRFHAFRKGKTTFVYGGVEAPERYRIAKKFLNPIREAHGLEPLQDGREVEGRAAVPA</sequence>
<proteinExistence type="predicted"/>
<dbReference type="Proteomes" id="UP000324065">
    <property type="component" value="Unassembled WGS sequence"/>
</dbReference>
<comment type="caution">
    <text evidence="1">The sequence shown here is derived from an EMBL/GenBank/DDBJ whole genome shotgun (WGS) entry which is preliminary data.</text>
</comment>
<evidence type="ECO:0000313" key="1">
    <source>
        <dbReference type="EMBL" id="KAA5607344.1"/>
    </source>
</evidence>
<keyword evidence="2" id="KW-1185">Reference proteome</keyword>
<organism evidence="1 2">
    <name type="scientific">Roseospira marina</name>
    <dbReference type="NCBI Taxonomy" id="140057"/>
    <lineage>
        <taxon>Bacteria</taxon>
        <taxon>Pseudomonadati</taxon>
        <taxon>Pseudomonadota</taxon>
        <taxon>Alphaproteobacteria</taxon>
        <taxon>Rhodospirillales</taxon>
        <taxon>Rhodospirillaceae</taxon>
        <taxon>Roseospira</taxon>
    </lineage>
</organism>
<gene>
    <name evidence="1" type="ORF">F1188_00835</name>
</gene>
<evidence type="ECO:0000313" key="2">
    <source>
        <dbReference type="Proteomes" id="UP000324065"/>
    </source>
</evidence>
<dbReference type="RefSeq" id="WP_150060480.1">
    <property type="nucleotide sequence ID" value="NZ_JACHII010000001.1"/>
</dbReference>
<protein>
    <submittedName>
        <fullName evidence="1">Uncharacterized protein</fullName>
    </submittedName>
</protein>
<dbReference type="EMBL" id="VWPJ01000001">
    <property type="protein sequence ID" value="KAA5607344.1"/>
    <property type="molecule type" value="Genomic_DNA"/>
</dbReference>
<dbReference type="OrthoDB" id="1551443at2"/>
<reference evidence="1 2" key="1">
    <citation type="submission" date="2019-09" db="EMBL/GenBank/DDBJ databases">
        <title>Genome sequence of Roseospira marina, one of the more divergent members of the non-sulfur purple photosynthetic bacterial family, the Rhodospirillaceae.</title>
        <authorList>
            <person name="Meyer T."/>
            <person name="Kyndt J."/>
        </authorList>
    </citation>
    <scope>NUCLEOTIDE SEQUENCE [LARGE SCALE GENOMIC DNA]</scope>
    <source>
        <strain evidence="1 2">DSM 15113</strain>
    </source>
</reference>
<dbReference type="AlphaFoldDB" id="A0A5M6IGI9"/>